<gene>
    <name evidence="10" type="ORF">BJ322DRAFT_614741</name>
</gene>
<name>A0A9P6HJA5_9AGAM</name>
<dbReference type="PANTHER" id="PTHR11002:SF76">
    <property type="entry name" value="CARBONIC ANHYDRASE"/>
    <property type="match status" value="1"/>
</dbReference>
<dbReference type="PANTHER" id="PTHR11002">
    <property type="entry name" value="CARBONIC ANHYDRASE"/>
    <property type="match status" value="1"/>
</dbReference>
<protein>
    <recommendedName>
        <fullName evidence="2 8">Carbonic anhydrase</fullName>
        <ecNumber evidence="2 8">4.2.1.1</ecNumber>
    </recommendedName>
    <alternativeName>
        <fullName evidence="8">Carbonate dehydratase</fullName>
    </alternativeName>
</protein>
<comment type="catalytic activity">
    <reaction evidence="6 8">
        <text>hydrogencarbonate + H(+) = CO2 + H2O</text>
        <dbReference type="Rhea" id="RHEA:10748"/>
        <dbReference type="ChEBI" id="CHEBI:15377"/>
        <dbReference type="ChEBI" id="CHEBI:15378"/>
        <dbReference type="ChEBI" id="CHEBI:16526"/>
        <dbReference type="ChEBI" id="CHEBI:17544"/>
        <dbReference type="EC" id="4.2.1.1"/>
    </reaction>
</comment>
<evidence type="ECO:0000256" key="2">
    <source>
        <dbReference type="ARBA" id="ARBA00012925"/>
    </source>
</evidence>
<dbReference type="SMART" id="SM00947">
    <property type="entry name" value="Pro_CA"/>
    <property type="match status" value="1"/>
</dbReference>
<evidence type="ECO:0000256" key="9">
    <source>
        <dbReference type="SAM" id="SignalP"/>
    </source>
</evidence>
<comment type="similarity">
    <text evidence="1 8">Belongs to the beta-class carbonic anhydrase family.</text>
</comment>
<dbReference type="Gene3D" id="3.40.1050.10">
    <property type="entry name" value="Carbonic anhydrase"/>
    <property type="match status" value="1"/>
</dbReference>
<feature type="binding site" evidence="7">
    <location>
        <position position="92"/>
    </location>
    <ligand>
        <name>Zn(2+)</name>
        <dbReference type="ChEBI" id="CHEBI:29105"/>
    </ligand>
</feature>
<evidence type="ECO:0000256" key="1">
    <source>
        <dbReference type="ARBA" id="ARBA00006217"/>
    </source>
</evidence>
<feature type="signal peptide" evidence="9">
    <location>
        <begin position="1"/>
        <end position="22"/>
    </location>
</feature>
<keyword evidence="5 8" id="KW-0456">Lyase</keyword>
<comment type="cofactor">
    <cofactor evidence="7">
        <name>Zn(2+)</name>
        <dbReference type="ChEBI" id="CHEBI:29105"/>
    </cofactor>
    <text evidence="7">Binds 1 zinc ion per subunit.</text>
</comment>
<dbReference type="InterPro" id="IPR036874">
    <property type="entry name" value="Carbonic_anhydrase_sf"/>
</dbReference>
<keyword evidence="3 7" id="KW-0479">Metal-binding</keyword>
<organism evidence="10 11">
    <name type="scientific">Thelephora terrestris</name>
    <dbReference type="NCBI Taxonomy" id="56493"/>
    <lineage>
        <taxon>Eukaryota</taxon>
        <taxon>Fungi</taxon>
        <taxon>Dikarya</taxon>
        <taxon>Basidiomycota</taxon>
        <taxon>Agaricomycotina</taxon>
        <taxon>Agaricomycetes</taxon>
        <taxon>Thelephorales</taxon>
        <taxon>Thelephoraceae</taxon>
        <taxon>Thelephora</taxon>
    </lineage>
</organism>
<proteinExistence type="inferred from homology"/>
<keyword evidence="11" id="KW-1185">Reference proteome</keyword>
<accession>A0A9P6HJA5</accession>
<evidence type="ECO:0000256" key="8">
    <source>
        <dbReference type="RuleBase" id="RU003956"/>
    </source>
</evidence>
<comment type="caution">
    <text evidence="10">The sequence shown here is derived from an EMBL/GenBank/DDBJ whole genome shotgun (WGS) entry which is preliminary data.</text>
</comment>
<evidence type="ECO:0000256" key="4">
    <source>
        <dbReference type="ARBA" id="ARBA00022833"/>
    </source>
</evidence>
<dbReference type="GO" id="GO:0034599">
    <property type="term" value="P:cellular response to oxidative stress"/>
    <property type="evidence" value="ECO:0007669"/>
    <property type="project" value="TreeGrafter"/>
</dbReference>
<evidence type="ECO:0000256" key="5">
    <source>
        <dbReference type="ARBA" id="ARBA00023239"/>
    </source>
</evidence>
<feature type="chain" id="PRO_5040331539" description="Carbonic anhydrase" evidence="9">
    <location>
        <begin position="23"/>
        <end position="316"/>
    </location>
</feature>
<keyword evidence="9" id="KW-0732">Signal</keyword>
<evidence type="ECO:0000256" key="7">
    <source>
        <dbReference type="PIRSR" id="PIRSR601765-1"/>
    </source>
</evidence>
<dbReference type="InterPro" id="IPR001765">
    <property type="entry name" value="Carbonic_anhydrase"/>
</dbReference>
<dbReference type="Proteomes" id="UP000736335">
    <property type="component" value="Unassembled WGS sequence"/>
</dbReference>
<reference evidence="10" key="1">
    <citation type="journal article" date="2020" name="Nat. Commun.">
        <title>Large-scale genome sequencing of mycorrhizal fungi provides insights into the early evolution of symbiotic traits.</title>
        <authorList>
            <person name="Miyauchi S."/>
            <person name="Kiss E."/>
            <person name="Kuo A."/>
            <person name="Drula E."/>
            <person name="Kohler A."/>
            <person name="Sanchez-Garcia M."/>
            <person name="Morin E."/>
            <person name="Andreopoulos B."/>
            <person name="Barry K.W."/>
            <person name="Bonito G."/>
            <person name="Buee M."/>
            <person name="Carver A."/>
            <person name="Chen C."/>
            <person name="Cichocki N."/>
            <person name="Clum A."/>
            <person name="Culley D."/>
            <person name="Crous P.W."/>
            <person name="Fauchery L."/>
            <person name="Girlanda M."/>
            <person name="Hayes R.D."/>
            <person name="Keri Z."/>
            <person name="LaButti K."/>
            <person name="Lipzen A."/>
            <person name="Lombard V."/>
            <person name="Magnuson J."/>
            <person name="Maillard F."/>
            <person name="Murat C."/>
            <person name="Nolan M."/>
            <person name="Ohm R.A."/>
            <person name="Pangilinan J."/>
            <person name="Pereira M.F."/>
            <person name="Perotto S."/>
            <person name="Peter M."/>
            <person name="Pfister S."/>
            <person name="Riley R."/>
            <person name="Sitrit Y."/>
            <person name="Stielow J.B."/>
            <person name="Szollosi G."/>
            <person name="Zifcakova L."/>
            <person name="Stursova M."/>
            <person name="Spatafora J.W."/>
            <person name="Tedersoo L."/>
            <person name="Vaario L.M."/>
            <person name="Yamada A."/>
            <person name="Yan M."/>
            <person name="Wang P."/>
            <person name="Xu J."/>
            <person name="Bruns T."/>
            <person name="Baldrian P."/>
            <person name="Vilgalys R."/>
            <person name="Dunand C."/>
            <person name="Henrissat B."/>
            <person name="Grigoriev I.V."/>
            <person name="Hibbett D."/>
            <person name="Nagy L.G."/>
            <person name="Martin F.M."/>
        </authorList>
    </citation>
    <scope>NUCLEOTIDE SEQUENCE</scope>
    <source>
        <strain evidence="10">UH-Tt-Lm1</strain>
    </source>
</reference>
<evidence type="ECO:0000256" key="3">
    <source>
        <dbReference type="ARBA" id="ARBA00022723"/>
    </source>
</evidence>
<feature type="binding site" evidence="7">
    <location>
        <position position="90"/>
    </location>
    <ligand>
        <name>Zn(2+)</name>
        <dbReference type="ChEBI" id="CHEBI:29105"/>
    </ligand>
</feature>
<evidence type="ECO:0000313" key="11">
    <source>
        <dbReference type="Proteomes" id="UP000736335"/>
    </source>
</evidence>
<feature type="binding site" evidence="7">
    <location>
        <position position="146"/>
    </location>
    <ligand>
        <name>Zn(2+)</name>
        <dbReference type="ChEBI" id="CHEBI:29105"/>
    </ligand>
</feature>
<evidence type="ECO:0000313" key="10">
    <source>
        <dbReference type="EMBL" id="KAF9788200.1"/>
    </source>
</evidence>
<dbReference type="GO" id="GO:0071244">
    <property type="term" value="P:cellular response to carbon dioxide"/>
    <property type="evidence" value="ECO:0007669"/>
    <property type="project" value="TreeGrafter"/>
</dbReference>
<dbReference type="Pfam" id="PF00484">
    <property type="entry name" value="Pro_CA"/>
    <property type="match status" value="1"/>
</dbReference>
<sequence>MFSKTFSLYAVLATATLSTVVASPTLAARGNSHRSGTRTLADAADEYPQLLPLEEGNSRFRQSIAESDHPDLLWDLTVNGQHPEFLFLGCSDSRVSEGTIFSPPPGVFFTERNIANQYGGEDLNAIAILAYGVTELRVGHIIVMGHYGCGGVQASILNKPDHLDRAGEAVQAWIGPIRTLYYNSTRDEIVKLREYRAANPDAGPPQFNDSGFRALVEENVKNTVWGISQDPIIYDHWQAFLAEQNNGTLKRASESSPPLKPVYIHGFVYDISSGEIYDLNVSQGPPGWNADWSKCKRNLITAIRHGNTNPDDVEDC</sequence>
<keyword evidence="4 7" id="KW-0862">Zinc</keyword>
<dbReference type="EC" id="4.2.1.1" evidence="2 8"/>
<dbReference type="AlphaFoldDB" id="A0A9P6HJA5"/>
<feature type="binding site" evidence="7">
    <location>
        <position position="149"/>
    </location>
    <ligand>
        <name>Zn(2+)</name>
        <dbReference type="ChEBI" id="CHEBI:29105"/>
    </ligand>
</feature>
<comment type="function">
    <text evidence="8">Reversible hydration of carbon dioxide.</text>
</comment>
<evidence type="ECO:0000256" key="6">
    <source>
        <dbReference type="ARBA" id="ARBA00048348"/>
    </source>
</evidence>
<dbReference type="OrthoDB" id="10248475at2759"/>
<reference evidence="10" key="2">
    <citation type="submission" date="2020-11" db="EMBL/GenBank/DDBJ databases">
        <authorList>
            <consortium name="DOE Joint Genome Institute"/>
            <person name="Kuo A."/>
            <person name="Miyauchi S."/>
            <person name="Kiss E."/>
            <person name="Drula E."/>
            <person name="Kohler A."/>
            <person name="Sanchez-Garcia M."/>
            <person name="Andreopoulos B."/>
            <person name="Barry K.W."/>
            <person name="Bonito G."/>
            <person name="Buee M."/>
            <person name="Carver A."/>
            <person name="Chen C."/>
            <person name="Cichocki N."/>
            <person name="Clum A."/>
            <person name="Culley D."/>
            <person name="Crous P.W."/>
            <person name="Fauchery L."/>
            <person name="Girlanda M."/>
            <person name="Hayes R."/>
            <person name="Keri Z."/>
            <person name="Labutti K."/>
            <person name="Lipzen A."/>
            <person name="Lombard V."/>
            <person name="Magnuson J."/>
            <person name="Maillard F."/>
            <person name="Morin E."/>
            <person name="Murat C."/>
            <person name="Nolan M."/>
            <person name="Ohm R."/>
            <person name="Pangilinan J."/>
            <person name="Pereira M."/>
            <person name="Perotto S."/>
            <person name="Peter M."/>
            <person name="Riley R."/>
            <person name="Sitrit Y."/>
            <person name="Stielow B."/>
            <person name="Szollosi G."/>
            <person name="Zifcakova L."/>
            <person name="Stursova M."/>
            <person name="Spatafora J.W."/>
            <person name="Tedersoo L."/>
            <person name="Vaario L.-M."/>
            <person name="Yamada A."/>
            <person name="Yan M."/>
            <person name="Wang P."/>
            <person name="Xu J."/>
            <person name="Bruns T."/>
            <person name="Baldrian P."/>
            <person name="Vilgalys R."/>
            <person name="Henrissat B."/>
            <person name="Grigoriev I.V."/>
            <person name="Hibbett D."/>
            <person name="Nagy L.G."/>
            <person name="Martin F.M."/>
        </authorList>
    </citation>
    <scope>NUCLEOTIDE SEQUENCE</scope>
    <source>
        <strain evidence="10">UH-Tt-Lm1</strain>
    </source>
</reference>
<dbReference type="SUPFAM" id="SSF53056">
    <property type="entry name" value="beta-carbonic anhydrase, cab"/>
    <property type="match status" value="1"/>
</dbReference>
<dbReference type="GO" id="GO:0008270">
    <property type="term" value="F:zinc ion binding"/>
    <property type="evidence" value="ECO:0007669"/>
    <property type="project" value="UniProtKB-UniRule"/>
</dbReference>
<dbReference type="GO" id="GO:0004089">
    <property type="term" value="F:carbonate dehydratase activity"/>
    <property type="evidence" value="ECO:0007669"/>
    <property type="project" value="UniProtKB-UniRule"/>
</dbReference>
<dbReference type="EMBL" id="WIUZ02000004">
    <property type="protein sequence ID" value="KAF9788200.1"/>
    <property type="molecule type" value="Genomic_DNA"/>
</dbReference>